<evidence type="ECO:0000313" key="5">
    <source>
        <dbReference type="Proteomes" id="UP000256269"/>
    </source>
</evidence>
<dbReference type="Pfam" id="PF11329">
    <property type="entry name" value="DUF3131"/>
    <property type="match status" value="1"/>
</dbReference>
<feature type="domain" description="Glycoamylase-like" evidence="2">
    <location>
        <begin position="335"/>
        <end position="462"/>
    </location>
</feature>
<dbReference type="Proteomes" id="UP000256269">
    <property type="component" value="Unassembled WGS sequence"/>
</dbReference>
<dbReference type="AlphaFoldDB" id="A0A3E0GXR9"/>
<name>A0A3E0GXR9_9PSEU</name>
<accession>A0A3E0GXR9</accession>
<organism evidence="4 5">
    <name type="scientific">Kutzneria buriramensis</name>
    <dbReference type="NCBI Taxonomy" id="1045776"/>
    <lineage>
        <taxon>Bacteria</taxon>
        <taxon>Bacillati</taxon>
        <taxon>Actinomycetota</taxon>
        <taxon>Actinomycetes</taxon>
        <taxon>Pseudonocardiales</taxon>
        <taxon>Pseudonocardiaceae</taxon>
        <taxon>Kutzneria</taxon>
    </lineage>
</organism>
<sequence length="499" mass="53988">MKRLHRVVVATAVLLTACATTTSAKAADPWSTAAADDTVIVDPTPHLTADQISFLREVAARTWRLLSGPGVDPATKLPLASVMLAGDPSTEVELAPATPAQQYTNPTLIGNYLSAIVAAKDLGLTTPEQAQAEAVGVLAEIRKLAKYNGFLFRWYSTTTGQAIQTPQGRPVKNGYVSTVDNGWLAQGMLTAAQAFPALSGDFHALLDAMQWDFLYNKKSNVLYNGYQVGRTYSDATYDNLYSGPRIADYIAIGSGKVPGALWWGLARTPPADHRQRQVPEGMNRTYTDPQDGKPYTIFEGHYSFDRIKFVPTFNGSMYQALAPAMVVPEQTLAPESLGLNNRNSALTQGAYAQFRAKTPVWGWSAATSPTGKQRYTNYGATALAINQGEVPDDVTTPSAAFLALPVIPELAFANIKQFISSFPMVYNQYGMLDGVVARKGDLAPRFMAISQTIILMAIDNAVDHDQLQGYFGASSYSKALFPYLSMERYSIHGLVGPGG</sequence>
<evidence type="ECO:0000256" key="1">
    <source>
        <dbReference type="SAM" id="SignalP"/>
    </source>
</evidence>
<dbReference type="InterPro" id="IPR019282">
    <property type="entry name" value="Glycoamylase-like_cons_dom"/>
</dbReference>
<keyword evidence="5" id="KW-1185">Reference proteome</keyword>
<feature type="signal peptide" evidence="1">
    <location>
        <begin position="1"/>
        <end position="26"/>
    </location>
</feature>
<evidence type="ECO:0000259" key="2">
    <source>
        <dbReference type="Pfam" id="PF10091"/>
    </source>
</evidence>
<evidence type="ECO:0000259" key="3">
    <source>
        <dbReference type="Pfam" id="PF11329"/>
    </source>
</evidence>
<dbReference type="EMBL" id="QUNO01000020">
    <property type="protein sequence ID" value="REH32998.1"/>
    <property type="molecule type" value="Genomic_DNA"/>
</dbReference>
<protein>
    <submittedName>
        <fullName evidence="4">Uncharacterized protein DUF3131</fullName>
    </submittedName>
</protein>
<gene>
    <name evidence="4" type="ORF">BCF44_12070</name>
</gene>
<feature type="chain" id="PRO_5017677993" evidence="1">
    <location>
        <begin position="27"/>
        <end position="499"/>
    </location>
</feature>
<feature type="domain" description="DUF3131" evidence="3">
    <location>
        <begin position="109"/>
        <end position="218"/>
    </location>
</feature>
<dbReference type="PROSITE" id="PS51257">
    <property type="entry name" value="PROKAR_LIPOPROTEIN"/>
    <property type="match status" value="1"/>
</dbReference>
<dbReference type="Pfam" id="PF10091">
    <property type="entry name" value="Glycoamylase"/>
    <property type="match status" value="1"/>
</dbReference>
<reference evidence="4 5" key="1">
    <citation type="submission" date="2018-08" db="EMBL/GenBank/DDBJ databases">
        <title>Genomic Encyclopedia of Archaeal and Bacterial Type Strains, Phase II (KMG-II): from individual species to whole genera.</title>
        <authorList>
            <person name="Goeker M."/>
        </authorList>
    </citation>
    <scope>NUCLEOTIDE SEQUENCE [LARGE SCALE GENOMIC DNA]</scope>
    <source>
        <strain evidence="4 5">DSM 45791</strain>
    </source>
</reference>
<dbReference type="InterPro" id="IPR021478">
    <property type="entry name" value="DUF3131"/>
</dbReference>
<comment type="caution">
    <text evidence="4">The sequence shown here is derived from an EMBL/GenBank/DDBJ whole genome shotgun (WGS) entry which is preliminary data.</text>
</comment>
<dbReference type="Gene3D" id="1.50.10.140">
    <property type="match status" value="1"/>
</dbReference>
<evidence type="ECO:0000313" key="4">
    <source>
        <dbReference type="EMBL" id="REH32998.1"/>
    </source>
</evidence>
<keyword evidence="1" id="KW-0732">Signal</keyword>
<proteinExistence type="predicted"/>